<dbReference type="GO" id="GO:0051537">
    <property type="term" value="F:2 iron, 2 sulfur cluster binding"/>
    <property type="evidence" value="ECO:0007669"/>
    <property type="project" value="UniProtKB-KW"/>
</dbReference>
<keyword evidence="11" id="KW-0093">Biotin biosynthesis</keyword>
<dbReference type="SFLD" id="SFLDG01060">
    <property type="entry name" value="BATS_domain_containing"/>
    <property type="match status" value="1"/>
</dbReference>
<dbReference type="SMART" id="SM00729">
    <property type="entry name" value="Elp3"/>
    <property type="match status" value="1"/>
</dbReference>
<evidence type="ECO:0000256" key="13">
    <source>
        <dbReference type="ARBA" id="ARBA00023014"/>
    </source>
</evidence>
<dbReference type="Gene3D" id="3.20.20.70">
    <property type="entry name" value="Aldolase class I"/>
    <property type="match status" value="1"/>
</dbReference>
<dbReference type="EMBL" id="CAFBPQ010000029">
    <property type="protein sequence ID" value="CAB5026581.1"/>
    <property type="molecule type" value="Genomic_DNA"/>
</dbReference>
<evidence type="ECO:0000256" key="12">
    <source>
        <dbReference type="ARBA" id="ARBA00023004"/>
    </source>
</evidence>
<dbReference type="InterPro" id="IPR006638">
    <property type="entry name" value="Elp3/MiaA/NifB-like_rSAM"/>
</dbReference>
<dbReference type="InterPro" id="IPR013785">
    <property type="entry name" value="Aldolase_TIM"/>
</dbReference>
<dbReference type="SFLD" id="SFLDS00029">
    <property type="entry name" value="Radical_SAM"/>
    <property type="match status" value="1"/>
</dbReference>
<name>A0A6J7M186_9ZZZZ</name>
<keyword evidence="8" id="KW-0949">S-adenosyl-L-methionine</keyword>
<dbReference type="AlphaFoldDB" id="A0A6J7M186"/>
<keyword evidence="9" id="KW-0001">2Fe-2S</keyword>
<dbReference type="PIRSF" id="PIRSF001619">
    <property type="entry name" value="Biotin_synth"/>
    <property type="match status" value="1"/>
</dbReference>
<evidence type="ECO:0000313" key="19">
    <source>
        <dbReference type="EMBL" id="CAB5026581.1"/>
    </source>
</evidence>
<dbReference type="GO" id="GO:0051539">
    <property type="term" value="F:4 iron, 4 sulfur cluster binding"/>
    <property type="evidence" value="ECO:0007669"/>
    <property type="project" value="UniProtKB-KW"/>
</dbReference>
<dbReference type="EMBL" id="CAFBMM010000062">
    <property type="protein sequence ID" value="CAB4911433.1"/>
    <property type="molecule type" value="Genomic_DNA"/>
</dbReference>
<dbReference type="SUPFAM" id="SSF102114">
    <property type="entry name" value="Radical SAM enzymes"/>
    <property type="match status" value="1"/>
</dbReference>
<comment type="similarity">
    <text evidence="3">Belongs to the radical SAM superfamily. Biotin synthase family.</text>
</comment>
<dbReference type="PROSITE" id="PS51918">
    <property type="entry name" value="RADICAL_SAM"/>
    <property type="match status" value="1"/>
</dbReference>
<dbReference type="SMART" id="SM00876">
    <property type="entry name" value="BATS"/>
    <property type="match status" value="1"/>
</dbReference>
<comment type="pathway">
    <text evidence="2">Cofactor biosynthesis; biotin biosynthesis; biotin from 7,8-diaminononanoate: step 2/2.</text>
</comment>
<dbReference type="GO" id="GO:0009102">
    <property type="term" value="P:biotin biosynthetic process"/>
    <property type="evidence" value="ECO:0007669"/>
    <property type="project" value="UniProtKB-UniPathway"/>
</dbReference>
<evidence type="ECO:0000256" key="7">
    <source>
        <dbReference type="ARBA" id="ARBA00022679"/>
    </source>
</evidence>
<dbReference type="InterPro" id="IPR002684">
    <property type="entry name" value="Biotin_synth/BioAB"/>
</dbReference>
<proteinExistence type="inferred from homology"/>
<dbReference type="InterPro" id="IPR010722">
    <property type="entry name" value="BATS_dom"/>
</dbReference>
<evidence type="ECO:0000256" key="8">
    <source>
        <dbReference type="ARBA" id="ARBA00022691"/>
    </source>
</evidence>
<dbReference type="InterPro" id="IPR058240">
    <property type="entry name" value="rSAM_sf"/>
</dbReference>
<evidence type="ECO:0000256" key="15">
    <source>
        <dbReference type="SAM" id="MobiDB-lite"/>
    </source>
</evidence>
<evidence type="ECO:0000256" key="2">
    <source>
        <dbReference type="ARBA" id="ARBA00004942"/>
    </source>
</evidence>
<evidence type="ECO:0000256" key="3">
    <source>
        <dbReference type="ARBA" id="ARBA00010765"/>
    </source>
</evidence>
<sequence length="365" mass="38748">MPIDPALTHAETALLGERRPLTRAEAQAVGAVPLDQLPDLIALAHRVRLEYCGDTVELESLINAKSGACPEDCAFCSQSAQFSTQAEVYPFLDIDEVVATARATRDAGATQFCIVVAVRGPEERLLAKVIKAVAAVHQETGLEVACSLGLLTAPQAERLADAGVHRYNHNLETCREMFSTICTTHTYDDRVATAQLALDAGMELCCGGILGLGETLEQRIDFAFELAELGPTEVPINLLDPRPGTPLENQTTLSPRAALQAIALFRLILPSAWLRLAGGRERVLGELQGMGLLAGANALIVGNYLTTTGRSPDDDIALLEALGMPKAEGPGEGRFIVDGNGAQSRPAKAPNKNSVPVEILSPRSG</sequence>
<keyword evidence="12" id="KW-0408">Iron</keyword>
<feature type="region of interest" description="Disordered" evidence="15">
    <location>
        <begin position="327"/>
        <end position="365"/>
    </location>
</feature>
<keyword evidence="13" id="KW-0411">Iron-sulfur</keyword>
<evidence type="ECO:0000313" key="18">
    <source>
        <dbReference type="EMBL" id="CAB4972039.1"/>
    </source>
</evidence>
<evidence type="ECO:0000256" key="1">
    <source>
        <dbReference type="ARBA" id="ARBA00001966"/>
    </source>
</evidence>
<dbReference type="EMBL" id="CAFBOF010000006">
    <property type="protein sequence ID" value="CAB4972039.1"/>
    <property type="molecule type" value="Genomic_DNA"/>
</dbReference>
<evidence type="ECO:0000259" key="16">
    <source>
        <dbReference type="PROSITE" id="PS51918"/>
    </source>
</evidence>
<dbReference type="CDD" id="cd01335">
    <property type="entry name" value="Radical_SAM"/>
    <property type="match status" value="1"/>
</dbReference>
<evidence type="ECO:0000256" key="11">
    <source>
        <dbReference type="ARBA" id="ARBA00022756"/>
    </source>
</evidence>
<keyword evidence="10" id="KW-0479">Metal-binding</keyword>
<evidence type="ECO:0000256" key="5">
    <source>
        <dbReference type="ARBA" id="ARBA00012236"/>
    </source>
</evidence>
<dbReference type="FunFam" id="3.20.20.70:FF:000026">
    <property type="entry name" value="Biotin synthase"/>
    <property type="match status" value="1"/>
</dbReference>
<dbReference type="PANTHER" id="PTHR22976:SF2">
    <property type="entry name" value="BIOTIN SYNTHASE, MITOCHONDRIAL"/>
    <property type="match status" value="1"/>
</dbReference>
<reference evidence="18" key="1">
    <citation type="submission" date="2020-05" db="EMBL/GenBank/DDBJ databases">
        <authorList>
            <person name="Chiriac C."/>
            <person name="Salcher M."/>
            <person name="Ghai R."/>
            <person name="Kavagutti S V."/>
        </authorList>
    </citation>
    <scope>NUCLEOTIDE SEQUENCE</scope>
</reference>
<keyword evidence="7" id="KW-0808">Transferase</keyword>
<dbReference type="PANTHER" id="PTHR22976">
    <property type="entry name" value="BIOTIN SYNTHASE"/>
    <property type="match status" value="1"/>
</dbReference>
<dbReference type="Pfam" id="PF04055">
    <property type="entry name" value="Radical_SAM"/>
    <property type="match status" value="1"/>
</dbReference>
<keyword evidence="6" id="KW-0004">4Fe-4S</keyword>
<comment type="subunit">
    <text evidence="4">Homodimer.</text>
</comment>
<dbReference type="GO" id="GO:0004076">
    <property type="term" value="F:biotin synthase activity"/>
    <property type="evidence" value="ECO:0007669"/>
    <property type="project" value="UniProtKB-EC"/>
</dbReference>
<gene>
    <name evidence="17" type="ORF">UFOPK3605_01140</name>
    <name evidence="18" type="ORF">UFOPK3897_00517</name>
    <name evidence="19" type="ORF">UFOPK4121_00999</name>
</gene>
<dbReference type="InterPro" id="IPR007197">
    <property type="entry name" value="rSAM"/>
</dbReference>
<dbReference type="InterPro" id="IPR024177">
    <property type="entry name" value="Biotin_synthase"/>
</dbReference>
<evidence type="ECO:0000256" key="4">
    <source>
        <dbReference type="ARBA" id="ARBA00011738"/>
    </source>
</evidence>
<evidence type="ECO:0000256" key="6">
    <source>
        <dbReference type="ARBA" id="ARBA00022485"/>
    </source>
</evidence>
<organism evidence="18">
    <name type="scientific">freshwater metagenome</name>
    <dbReference type="NCBI Taxonomy" id="449393"/>
    <lineage>
        <taxon>unclassified sequences</taxon>
        <taxon>metagenomes</taxon>
        <taxon>ecological metagenomes</taxon>
    </lineage>
</organism>
<comment type="cofactor">
    <cofactor evidence="14">
        <name>[2Fe-2S] cluster</name>
        <dbReference type="ChEBI" id="CHEBI:190135"/>
    </cofactor>
</comment>
<dbReference type="NCBIfam" id="TIGR00433">
    <property type="entry name" value="bioB"/>
    <property type="match status" value="1"/>
</dbReference>
<evidence type="ECO:0000313" key="17">
    <source>
        <dbReference type="EMBL" id="CAB4911433.1"/>
    </source>
</evidence>
<dbReference type="GO" id="GO:0046872">
    <property type="term" value="F:metal ion binding"/>
    <property type="evidence" value="ECO:0007669"/>
    <property type="project" value="UniProtKB-KW"/>
</dbReference>
<dbReference type="SFLD" id="SFLDG01278">
    <property type="entry name" value="biotin_synthase_like"/>
    <property type="match status" value="1"/>
</dbReference>
<evidence type="ECO:0000256" key="10">
    <source>
        <dbReference type="ARBA" id="ARBA00022723"/>
    </source>
</evidence>
<dbReference type="EC" id="2.8.1.6" evidence="5"/>
<evidence type="ECO:0000256" key="9">
    <source>
        <dbReference type="ARBA" id="ARBA00022714"/>
    </source>
</evidence>
<dbReference type="HAMAP" id="MF_01694">
    <property type="entry name" value="BioB"/>
    <property type="match status" value="1"/>
</dbReference>
<evidence type="ECO:0000256" key="14">
    <source>
        <dbReference type="ARBA" id="ARBA00034078"/>
    </source>
</evidence>
<protein>
    <recommendedName>
        <fullName evidence="5">biotin synthase</fullName>
        <ecNumber evidence="5">2.8.1.6</ecNumber>
    </recommendedName>
</protein>
<accession>A0A6J7M186</accession>
<comment type="cofactor">
    <cofactor evidence="1">
        <name>[4Fe-4S] cluster</name>
        <dbReference type="ChEBI" id="CHEBI:49883"/>
    </cofactor>
</comment>
<dbReference type="Pfam" id="PF06968">
    <property type="entry name" value="BATS"/>
    <property type="match status" value="1"/>
</dbReference>
<feature type="domain" description="Radical SAM core" evidence="16">
    <location>
        <begin position="51"/>
        <end position="280"/>
    </location>
</feature>
<dbReference type="UniPathway" id="UPA00078">
    <property type="reaction ID" value="UER00162"/>
</dbReference>